<feature type="domain" description="Heterokaryon incompatibility" evidence="1">
    <location>
        <begin position="268"/>
        <end position="372"/>
    </location>
</feature>
<organism evidence="2 3">
    <name type="scientific">Aspergillus eucalypticola (strain CBS 122712 / IBT 29274)</name>
    <dbReference type="NCBI Taxonomy" id="1448314"/>
    <lineage>
        <taxon>Eukaryota</taxon>
        <taxon>Fungi</taxon>
        <taxon>Dikarya</taxon>
        <taxon>Ascomycota</taxon>
        <taxon>Pezizomycotina</taxon>
        <taxon>Eurotiomycetes</taxon>
        <taxon>Eurotiomycetidae</taxon>
        <taxon>Eurotiales</taxon>
        <taxon>Aspergillaceae</taxon>
        <taxon>Aspergillus</taxon>
        <taxon>Aspergillus subgen. Circumdati</taxon>
    </lineage>
</organism>
<dbReference type="VEuPathDB" id="FungiDB:BO83DRAFT_417308"/>
<dbReference type="Proteomes" id="UP000246171">
    <property type="component" value="Unassembled WGS sequence"/>
</dbReference>
<evidence type="ECO:0000313" key="2">
    <source>
        <dbReference type="EMBL" id="PWY73546.1"/>
    </source>
</evidence>
<gene>
    <name evidence="2" type="ORF">BO83DRAFT_417308</name>
</gene>
<reference evidence="2" key="1">
    <citation type="submission" date="2016-12" db="EMBL/GenBank/DDBJ databases">
        <title>The genomes of Aspergillus section Nigri reveals drivers in fungal speciation.</title>
        <authorList>
            <consortium name="DOE Joint Genome Institute"/>
            <person name="Vesth T.C."/>
            <person name="Nybo J."/>
            <person name="Theobald S."/>
            <person name="Brandl J."/>
            <person name="Frisvad J.C."/>
            <person name="Nielsen K.F."/>
            <person name="Lyhne E.K."/>
            <person name="Kogle M.E."/>
            <person name="Kuo A."/>
            <person name="Riley R."/>
            <person name="Clum A."/>
            <person name="Nolan M."/>
            <person name="Lipzen A."/>
            <person name="Salamov A."/>
            <person name="Henrissat B."/>
            <person name="Wiebenga A."/>
            <person name="De vries R.P."/>
            <person name="Grigoriev I.V."/>
            <person name="Mortensen U.H."/>
            <person name="Andersen M.R."/>
            <person name="Baker S.E."/>
        </authorList>
    </citation>
    <scope>NUCLEOTIDE SEQUENCE</scope>
    <source>
        <strain evidence="2">CBS 122712</strain>
    </source>
</reference>
<dbReference type="OrthoDB" id="5125733at2759"/>
<dbReference type="PANTHER" id="PTHR33112">
    <property type="entry name" value="DOMAIN PROTEIN, PUTATIVE-RELATED"/>
    <property type="match status" value="1"/>
</dbReference>
<dbReference type="PANTHER" id="PTHR33112:SF16">
    <property type="entry name" value="HETEROKARYON INCOMPATIBILITY DOMAIN-CONTAINING PROTEIN"/>
    <property type="match status" value="1"/>
</dbReference>
<dbReference type="RefSeq" id="XP_025388350.1">
    <property type="nucleotide sequence ID" value="XM_025534743.1"/>
</dbReference>
<dbReference type="EMBL" id="MSFU01000012">
    <property type="protein sequence ID" value="PWY73546.1"/>
    <property type="molecule type" value="Genomic_DNA"/>
</dbReference>
<dbReference type="InterPro" id="IPR010730">
    <property type="entry name" value="HET"/>
</dbReference>
<name>A0A317VGQ4_ASPEC</name>
<evidence type="ECO:0000259" key="1">
    <source>
        <dbReference type="Pfam" id="PF06985"/>
    </source>
</evidence>
<accession>A0A317VGQ4</accession>
<comment type="caution">
    <text evidence="2">The sequence shown here is derived from an EMBL/GenBank/DDBJ whole genome shotgun (WGS) entry which is preliminary data.</text>
</comment>
<dbReference type="AlphaFoldDB" id="A0A317VGQ4"/>
<keyword evidence="3" id="KW-1185">Reference proteome</keyword>
<dbReference type="GeneID" id="37056705"/>
<evidence type="ECO:0000313" key="3">
    <source>
        <dbReference type="Proteomes" id="UP000246171"/>
    </source>
</evidence>
<sequence length="700" mass="78224">MAEIAEVTDSLTLDRPCTYCRVLKLDDIQHGGRIEVAADGKAYVDFGTEVMTVENKIAEVGPTAVAAARALSYVNPEWFARFVDPEVVLRTTLKLDFKRTDVLPSLSGITMTASGGCSFCHVLRQDLLTIWGDIALKEGTQPAEAELIITEVWLDTLYVFFTINQQQGVTEYSSHYNLYTDADDPCASWFSLGRQPVGNNPMSPASLGRLQQLIALSVQETPLETDDSGEFLPTRLLDLSSRGCSALRLVLPTVNPEFLSLKPSQRRYATLSYSWGSIDQAKRQLKTVSDTHVEHLSSIKLGKIPQTIADAIQLCRALGIRFLWVDALCIIQDDKEDWAKEALSMSQVYSHSFITLCILRGDSCSSGFLKPKHNPLTVTVLEDCELVQTSVDLPGEFGLAPQIVFFGDSMFHMISGTLRKSADHSGFEHETYFERKDSLRETLCSWYQLAQLYSKKLLTYEQDRLPAIAALARIINERFPEQRYLAGLWESDLHRGLLWTTVSFKKFDDYHKLQSTNGYTAPSWSWACRPVVLDWVKGPTNPTVSISSEVTLQKADVKSEKFNPYGRVSQNGNPRVQNNGPRKFLGITFSYTLWSETDEYIANLHLDWDYNSGGADADGNAQGPLAEMAMLLIASTSLDQHSIFPSYDITSQEVMLGILVRPVAGTEGDYERLGLWYTEDRGLGGTKFWKNIAVQDIALV</sequence>
<proteinExistence type="predicted"/>
<dbReference type="Pfam" id="PF06985">
    <property type="entry name" value="HET"/>
    <property type="match status" value="1"/>
</dbReference>
<protein>
    <submittedName>
        <fullName evidence="2">HET-domain-containing protein</fullName>
    </submittedName>
</protein>